<keyword evidence="1" id="KW-0812">Transmembrane</keyword>
<feature type="domain" description="DUF7872" evidence="2">
    <location>
        <begin position="214"/>
        <end position="436"/>
    </location>
</feature>
<reference evidence="3" key="1">
    <citation type="submission" date="2022-06" db="EMBL/GenBank/DDBJ databases">
        <authorList>
            <consortium name="SYNGENTA / RWTH Aachen University"/>
        </authorList>
    </citation>
    <scope>NUCLEOTIDE SEQUENCE</scope>
</reference>
<keyword evidence="4" id="KW-1185">Reference proteome</keyword>
<feature type="transmembrane region" description="Helical" evidence="1">
    <location>
        <begin position="186"/>
        <end position="208"/>
    </location>
</feature>
<evidence type="ECO:0000256" key="1">
    <source>
        <dbReference type="SAM" id="Phobius"/>
    </source>
</evidence>
<accession>A0AAV0BFV2</accession>
<dbReference type="EMBL" id="CALTRL010005769">
    <property type="protein sequence ID" value="CAH7686048.1"/>
    <property type="molecule type" value="Genomic_DNA"/>
</dbReference>
<proteinExistence type="predicted"/>
<keyword evidence="1" id="KW-0472">Membrane</keyword>
<gene>
    <name evidence="3" type="ORF">PPACK8108_LOCUS20648</name>
</gene>
<sequence length="436" mass="47862">MSPNKKNNLGKIVLSSIILSFPGAISSFTANGGQIPLQSGCDPLPLTQETWNFLNMTDYLAEYPGGHNLSVKEYAAKLEVKNFKCGISQWCNAGQMCYPAKDLNWYALFAIQEWNERMNVFYMAIGYAITLIRSSLLSLISSLFPQPNNLKLFSQKVHFAMGGSIAGLIATTLLMIPPWLGLPSVTISWLAGITMIIAGGATFTSAFANFHDAPVDAFSAWSEIVYQITACQEKFQEKIQNETQTVLNSGISSPGGIGSIIRDGTFLDIKKFVSAEQIEANLRKETMRRSLSVMLKSMNAFVTVGSDPCTGRGKNGAWVGNDVLSYCSPNGTMFNVLTTSPKSHHSHQDIPNAKVLEPQFGITAEYITQNSFECHQNRTKITEAPPFNATQTSTMEVENMSCVIDLPVCDCRSLKFQQRKKKVGTVRACREAGVPI</sequence>
<dbReference type="PANTHER" id="PTHR33339">
    <property type="entry name" value="LYSM DOMAIN-CONTAINING PROTEIN"/>
    <property type="match status" value="1"/>
</dbReference>
<dbReference type="Proteomes" id="UP001153365">
    <property type="component" value="Unassembled WGS sequence"/>
</dbReference>
<feature type="transmembrane region" description="Helical" evidence="1">
    <location>
        <begin position="120"/>
        <end position="145"/>
    </location>
</feature>
<comment type="caution">
    <text evidence="3">The sequence shown here is derived from an EMBL/GenBank/DDBJ whole genome shotgun (WGS) entry which is preliminary data.</text>
</comment>
<dbReference type="InterPro" id="IPR057194">
    <property type="entry name" value="DUF7872"/>
</dbReference>
<evidence type="ECO:0000259" key="2">
    <source>
        <dbReference type="Pfam" id="PF25278"/>
    </source>
</evidence>
<keyword evidence="1" id="KW-1133">Transmembrane helix</keyword>
<name>A0AAV0BFV2_PHAPC</name>
<dbReference type="Pfam" id="PF25278">
    <property type="entry name" value="DUF7872"/>
    <property type="match status" value="1"/>
</dbReference>
<organism evidence="3 4">
    <name type="scientific">Phakopsora pachyrhizi</name>
    <name type="common">Asian soybean rust disease fungus</name>
    <dbReference type="NCBI Taxonomy" id="170000"/>
    <lineage>
        <taxon>Eukaryota</taxon>
        <taxon>Fungi</taxon>
        <taxon>Dikarya</taxon>
        <taxon>Basidiomycota</taxon>
        <taxon>Pucciniomycotina</taxon>
        <taxon>Pucciniomycetes</taxon>
        <taxon>Pucciniales</taxon>
        <taxon>Phakopsoraceae</taxon>
        <taxon>Phakopsora</taxon>
    </lineage>
</organism>
<dbReference type="AlphaFoldDB" id="A0AAV0BFV2"/>
<protein>
    <recommendedName>
        <fullName evidence="2">DUF7872 domain-containing protein</fullName>
    </recommendedName>
</protein>
<evidence type="ECO:0000313" key="3">
    <source>
        <dbReference type="EMBL" id="CAH7686048.1"/>
    </source>
</evidence>
<dbReference type="PANTHER" id="PTHR33339:SF1">
    <property type="entry name" value="LYSM DOMAIN-CONTAINING PROTEIN"/>
    <property type="match status" value="1"/>
</dbReference>
<evidence type="ECO:0000313" key="4">
    <source>
        <dbReference type="Proteomes" id="UP001153365"/>
    </source>
</evidence>
<feature type="transmembrane region" description="Helical" evidence="1">
    <location>
        <begin position="157"/>
        <end position="180"/>
    </location>
</feature>